<sequence length="146" mass="17583">MEVKKITIPKNESIDTKDELTMLNGLYFDKQQKPEVVPYIHKKIAGYKQQDYKKKIYNKELFITFDEVIELLVISQLKCFYCKCNMRVRYEKTRDKQQWTLDRIDNDKGHHGDNVKIACLGCNLKRRRLNMEKFLFTKQLKINKQD</sequence>
<protein>
    <recommendedName>
        <fullName evidence="2">HNH endonuclease</fullName>
    </recommendedName>
</protein>
<accession>A0A5J6VM00</accession>
<proteinExistence type="predicted"/>
<evidence type="ECO:0008006" key="2">
    <source>
        <dbReference type="Google" id="ProtNLM"/>
    </source>
</evidence>
<evidence type="ECO:0000313" key="1">
    <source>
        <dbReference type="EMBL" id="QFG75175.1"/>
    </source>
</evidence>
<dbReference type="Gene3D" id="3.30.40.220">
    <property type="match status" value="1"/>
</dbReference>
<name>A0A5J6VM00_9VIRU</name>
<reference evidence="1" key="1">
    <citation type="journal article" date="2019" name="Philos. Trans. R. Soc. Lond., B, Biol. Sci.">
        <title>Targeted metagenomic recovery of four divergent viruses reveals shared and distinctive characteristics of giant viruses of marine eukaryotes.</title>
        <authorList>
            <person name="Needham D.M."/>
            <person name="Poirier C."/>
            <person name="Hehenberger E."/>
            <person name="Jimenez V."/>
            <person name="Swalwell J.E."/>
            <person name="Santoro A.E."/>
            <person name="Worden A.Z."/>
        </authorList>
    </citation>
    <scope>NUCLEOTIDE SEQUENCE</scope>
    <source>
        <strain evidence="1">OPacV-421</strain>
    </source>
</reference>
<dbReference type="EMBL" id="MN448301">
    <property type="protein sequence ID" value="QFG75175.1"/>
    <property type="molecule type" value="Genomic_DNA"/>
</dbReference>
<organism evidence="1">
    <name type="scientific">Megaviridae environmental sample</name>
    <dbReference type="NCBI Taxonomy" id="1737588"/>
    <lineage>
        <taxon>Viruses</taxon>
        <taxon>Varidnaviria</taxon>
        <taxon>Bamfordvirae</taxon>
        <taxon>Nucleocytoviricota</taxon>
        <taxon>Megaviricetes</taxon>
        <taxon>Imitervirales</taxon>
        <taxon>Mimiviridae</taxon>
        <taxon>environmental samples</taxon>
    </lineage>
</organism>